<evidence type="ECO:0000256" key="1">
    <source>
        <dbReference type="SAM" id="SignalP"/>
    </source>
</evidence>
<protein>
    <submittedName>
        <fullName evidence="3">Nodule Cysteine-Rich (NCR) secreted peptide</fullName>
    </submittedName>
</protein>
<sequence>MAKIVNFIYSMIIFLSLFLVETNAQCIYPACFKDHMCRQLKCSPGRTPKCVNYQCRCSPQALGSYHLLT</sequence>
<feature type="signal peptide" evidence="1">
    <location>
        <begin position="1"/>
        <end position="24"/>
    </location>
</feature>
<dbReference type="HOGENOM" id="CLU_181053_0_0_1"/>
<dbReference type="Proteomes" id="UP000002051">
    <property type="component" value="Unassembled WGS sequence"/>
</dbReference>
<name>A0A072TNG5_MEDTR</name>
<keyword evidence="5" id="KW-1185">Reference proteome</keyword>
<evidence type="ECO:0000313" key="5">
    <source>
        <dbReference type="Proteomes" id="UP000002051"/>
    </source>
</evidence>
<gene>
    <name evidence="3" type="ORF">MTR_2125s0010</name>
</gene>
<dbReference type="InterPro" id="IPR009810">
    <property type="entry name" value="Nodulin_late_dom"/>
</dbReference>
<dbReference type="GO" id="GO:0046872">
    <property type="term" value="F:metal ion binding"/>
    <property type="evidence" value="ECO:0007669"/>
    <property type="project" value="InterPro"/>
</dbReference>
<accession>A0A072TNG5</accession>
<evidence type="ECO:0000259" key="2">
    <source>
        <dbReference type="Pfam" id="PF07127"/>
    </source>
</evidence>
<dbReference type="AlphaFoldDB" id="A0A072TNG5"/>
<reference evidence="4" key="3">
    <citation type="submission" date="2015-06" db="UniProtKB">
        <authorList>
            <consortium name="EnsemblPlants"/>
        </authorList>
    </citation>
    <scope>IDENTIFICATION</scope>
    <source>
        <strain evidence="4">cv. Jemalong A17</strain>
    </source>
</reference>
<evidence type="ECO:0000313" key="4">
    <source>
        <dbReference type="EnsemblPlants" id="KEH15130"/>
    </source>
</evidence>
<dbReference type="EMBL" id="KL404849">
    <property type="protein sequence ID" value="KEH15130.1"/>
    <property type="molecule type" value="Genomic_DNA"/>
</dbReference>
<keyword evidence="1" id="KW-0732">Signal</keyword>
<organism evidence="3 5">
    <name type="scientific">Medicago truncatula</name>
    <name type="common">Barrel medic</name>
    <name type="synonym">Medicago tribuloides</name>
    <dbReference type="NCBI Taxonomy" id="3880"/>
    <lineage>
        <taxon>Eukaryota</taxon>
        <taxon>Viridiplantae</taxon>
        <taxon>Streptophyta</taxon>
        <taxon>Embryophyta</taxon>
        <taxon>Tracheophyta</taxon>
        <taxon>Spermatophyta</taxon>
        <taxon>Magnoliopsida</taxon>
        <taxon>eudicotyledons</taxon>
        <taxon>Gunneridae</taxon>
        <taxon>Pentapetalae</taxon>
        <taxon>rosids</taxon>
        <taxon>fabids</taxon>
        <taxon>Fabales</taxon>
        <taxon>Fabaceae</taxon>
        <taxon>Papilionoideae</taxon>
        <taxon>50 kb inversion clade</taxon>
        <taxon>NPAAA clade</taxon>
        <taxon>Hologalegina</taxon>
        <taxon>IRL clade</taxon>
        <taxon>Trifolieae</taxon>
        <taxon>Medicago</taxon>
    </lineage>
</organism>
<evidence type="ECO:0000313" key="3">
    <source>
        <dbReference type="EMBL" id="KEH15130.1"/>
    </source>
</evidence>
<reference evidence="3 5" key="2">
    <citation type="journal article" date="2014" name="BMC Genomics">
        <title>An improved genome release (version Mt4.0) for the model legume Medicago truncatula.</title>
        <authorList>
            <person name="Tang H."/>
            <person name="Krishnakumar V."/>
            <person name="Bidwell S."/>
            <person name="Rosen B."/>
            <person name="Chan A."/>
            <person name="Zhou S."/>
            <person name="Gentzbittel L."/>
            <person name="Childs K.L."/>
            <person name="Yandell M."/>
            <person name="Gundlach H."/>
            <person name="Mayer K.F."/>
            <person name="Schwartz D.C."/>
            <person name="Town C.D."/>
        </authorList>
    </citation>
    <scope>GENOME REANNOTATION</scope>
    <source>
        <strain evidence="3">A17</strain>
        <strain evidence="4 5">cv. Jemalong A17</strain>
    </source>
</reference>
<dbReference type="EnsemblPlants" id="KEH15130">
    <property type="protein sequence ID" value="KEH15130"/>
    <property type="gene ID" value="MTR_2125s0010"/>
</dbReference>
<reference evidence="3 5" key="1">
    <citation type="journal article" date="2011" name="Nature">
        <title>The Medicago genome provides insight into the evolution of rhizobial symbioses.</title>
        <authorList>
            <person name="Young N.D."/>
            <person name="Debelle F."/>
            <person name="Oldroyd G.E."/>
            <person name="Geurts R."/>
            <person name="Cannon S.B."/>
            <person name="Udvardi M.K."/>
            <person name="Benedito V.A."/>
            <person name="Mayer K.F."/>
            <person name="Gouzy J."/>
            <person name="Schoof H."/>
            <person name="Van de Peer Y."/>
            <person name="Proost S."/>
            <person name="Cook D.R."/>
            <person name="Meyers B.C."/>
            <person name="Spannagl M."/>
            <person name="Cheung F."/>
            <person name="De Mita S."/>
            <person name="Krishnakumar V."/>
            <person name="Gundlach H."/>
            <person name="Zhou S."/>
            <person name="Mudge J."/>
            <person name="Bharti A.K."/>
            <person name="Murray J.D."/>
            <person name="Naoumkina M.A."/>
            <person name="Rosen B."/>
            <person name="Silverstein K.A."/>
            <person name="Tang H."/>
            <person name="Rombauts S."/>
            <person name="Zhao P.X."/>
            <person name="Zhou P."/>
            <person name="Barbe V."/>
            <person name="Bardou P."/>
            <person name="Bechner M."/>
            <person name="Bellec A."/>
            <person name="Berger A."/>
            <person name="Berges H."/>
            <person name="Bidwell S."/>
            <person name="Bisseling T."/>
            <person name="Choisne N."/>
            <person name="Couloux A."/>
            <person name="Denny R."/>
            <person name="Deshpande S."/>
            <person name="Dai X."/>
            <person name="Doyle J.J."/>
            <person name="Dudez A.M."/>
            <person name="Farmer A.D."/>
            <person name="Fouteau S."/>
            <person name="Franken C."/>
            <person name="Gibelin C."/>
            <person name="Gish J."/>
            <person name="Goldstein S."/>
            <person name="Gonzalez A.J."/>
            <person name="Green P.J."/>
            <person name="Hallab A."/>
            <person name="Hartog M."/>
            <person name="Hua A."/>
            <person name="Humphray S.J."/>
            <person name="Jeong D.H."/>
            <person name="Jing Y."/>
            <person name="Jocker A."/>
            <person name="Kenton S.M."/>
            <person name="Kim D.J."/>
            <person name="Klee K."/>
            <person name="Lai H."/>
            <person name="Lang C."/>
            <person name="Lin S."/>
            <person name="Macmil S.L."/>
            <person name="Magdelenat G."/>
            <person name="Matthews L."/>
            <person name="McCorrison J."/>
            <person name="Monaghan E.L."/>
            <person name="Mun J.H."/>
            <person name="Najar F.Z."/>
            <person name="Nicholson C."/>
            <person name="Noirot C."/>
            <person name="O'Bleness M."/>
            <person name="Paule C.R."/>
            <person name="Poulain J."/>
            <person name="Prion F."/>
            <person name="Qin B."/>
            <person name="Qu C."/>
            <person name="Retzel E.F."/>
            <person name="Riddle C."/>
            <person name="Sallet E."/>
            <person name="Samain S."/>
            <person name="Samson N."/>
            <person name="Sanders I."/>
            <person name="Saurat O."/>
            <person name="Scarpelli C."/>
            <person name="Schiex T."/>
            <person name="Segurens B."/>
            <person name="Severin A.J."/>
            <person name="Sherrier D.J."/>
            <person name="Shi R."/>
            <person name="Sims S."/>
            <person name="Singer S.R."/>
            <person name="Sinharoy S."/>
            <person name="Sterck L."/>
            <person name="Viollet A."/>
            <person name="Wang B.B."/>
            <person name="Wang K."/>
            <person name="Wang M."/>
            <person name="Wang X."/>
            <person name="Warfsmann J."/>
            <person name="Weissenbach J."/>
            <person name="White D.D."/>
            <person name="White J.D."/>
            <person name="Wiley G.B."/>
            <person name="Wincker P."/>
            <person name="Xing Y."/>
            <person name="Yang L."/>
            <person name="Yao Z."/>
            <person name="Ying F."/>
            <person name="Zhai J."/>
            <person name="Zhou L."/>
            <person name="Zuber A."/>
            <person name="Denarie J."/>
            <person name="Dixon R.A."/>
            <person name="May G.D."/>
            <person name="Schwartz D.C."/>
            <person name="Rogers J."/>
            <person name="Quetier F."/>
            <person name="Town C.D."/>
            <person name="Roe B.A."/>
        </authorList>
    </citation>
    <scope>NUCLEOTIDE SEQUENCE [LARGE SCALE GENOMIC DNA]</scope>
    <source>
        <strain evidence="3">A17</strain>
        <strain evidence="4 5">cv. Jemalong A17</strain>
    </source>
</reference>
<feature type="chain" id="PRO_5014498832" evidence="1">
    <location>
        <begin position="25"/>
        <end position="69"/>
    </location>
</feature>
<feature type="domain" description="Late nodulin" evidence="2">
    <location>
        <begin position="1"/>
        <end position="56"/>
    </location>
</feature>
<dbReference type="Pfam" id="PF07127">
    <property type="entry name" value="Nodulin_late"/>
    <property type="match status" value="1"/>
</dbReference>
<proteinExistence type="predicted"/>